<accession>A0AAN5CV53</accession>
<feature type="signal peptide" evidence="3">
    <location>
        <begin position="1"/>
        <end position="18"/>
    </location>
</feature>
<keyword evidence="2" id="KW-0472">Membrane</keyword>
<feature type="compositionally biased region" description="Low complexity" evidence="1">
    <location>
        <begin position="231"/>
        <end position="248"/>
    </location>
</feature>
<feature type="region of interest" description="Disordered" evidence="1">
    <location>
        <begin position="466"/>
        <end position="496"/>
    </location>
</feature>
<evidence type="ECO:0000313" key="4">
    <source>
        <dbReference type="EMBL" id="GMR50875.1"/>
    </source>
</evidence>
<name>A0AAN5CV53_9BILA</name>
<evidence type="ECO:0000256" key="2">
    <source>
        <dbReference type="SAM" id="Phobius"/>
    </source>
</evidence>
<feature type="compositionally biased region" description="Basic and acidic residues" evidence="1">
    <location>
        <begin position="562"/>
        <end position="584"/>
    </location>
</feature>
<dbReference type="EMBL" id="BTRK01000005">
    <property type="protein sequence ID" value="GMR50875.1"/>
    <property type="molecule type" value="Genomic_DNA"/>
</dbReference>
<keyword evidence="2" id="KW-1133">Transmembrane helix</keyword>
<protein>
    <submittedName>
        <fullName evidence="4">Uncharacterized protein</fullName>
    </submittedName>
</protein>
<keyword evidence="2" id="KW-0812">Transmembrane</keyword>
<gene>
    <name evidence="4" type="ORF">PMAYCL1PPCAC_21070</name>
</gene>
<reference evidence="5" key="1">
    <citation type="submission" date="2022-10" db="EMBL/GenBank/DDBJ databases">
        <title>Genome assembly of Pristionchus species.</title>
        <authorList>
            <person name="Yoshida K."/>
            <person name="Sommer R.J."/>
        </authorList>
    </citation>
    <scope>NUCLEOTIDE SEQUENCE [LARGE SCALE GENOMIC DNA]</scope>
    <source>
        <strain evidence="5">RS5460</strain>
    </source>
</reference>
<evidence type="ECO:0000256" key="3">
    <source>
        <dbReference type="SAM" id="SignalP"/>
    </source>
</evidence>
<comment type="caution">
    <text evidence="4">The sequence shown here is derived from an EMBL/GenBank/DDBJ whole genome shotgun (WGS) entry which is preliminary data.</text>
</comment>
<feature type="compositionally biased region" description="Basic and acidic residues" evidence="1">
    <location>
        <begin position="542"/>
        <end position="555"/>
    </location>
</feature>
<feature type="compositionally biased region" description="Basic and acidic residues" evidence="1">
    <location>
        <begin position="591"/>
        <end position="608"/>
    </location>
</feature>
<keyword evidence="3" id="KW-0732">Signal</keyword>
<feature type="transmembrane region" description="Helical" evidence="2">
    <location>
        <begin position="702"/>
        <end position="725"/>
    </location>
</feature>
<evidence type="ECO:0000313" key="5">
    <source>
        <dbReference type="Proteomes" id="UP001328107"/>
    </source>
</evidence>
<feature type="compositionally biased region" description="Acidic residues" evidence="1">
    <location>
        <begin position="249"/>
        <end position="263"/>
    </location>
</feature>
<sequence>MKITVVLISFLSLPWILCKDYDEEPVNVSCEDRCLRIHERSLDRMGFSKVSADKYIDKPKSDAQILRGVCWKQYDFFYCMKGCTKSIEHEKYSRHVKSRCKHAVEDLDVGLSCLFKYRSFLEIRCSSFLNEAIRLKQTDDPDLLPDKETCRYLHLNALCLENSVSSFCPQATPFFRRLNLRDFFLNHILPADDNLFDDEDLDSCQLKDFVKEALDVVKVSPRREDDDSALTTTPRSTTSRSLSLSIPSIDEDDEDDEDDDSEESWPMTMTPPAIVRTLSPSSRGHSPIQTSTTSNFVYTTPTRKLASSTLVGTLSTPIHITKEQAMRTSTSRGGLQRGHKITVTPKLPSTDSTISVTSALPSTTSRRRVFDSDEDFTQTPPNFLWGSFRGENYKLARNYSESFPPNEQFVTPITIESSSLFGDDDDSGEDEDYGSPQVIDIDREPVTVTGKPVKMTTIVNLIGSKNANEKSDEDRSSSPVYEHAVDTQLQHTTHHSRPVPIDYEESTTAVTIFPKAEDDWTTVSKILPTDYEEDLAPSIDENDIKTEEEINEKRDGIHHKPSSSEKGIEDVPSDEEKKEAENNFERALQFENEKYEESNEIEGEKVNGEEPPNLKPTADPTKAPENFTPLINGGRVAVKSIKEFKDVGDEESAQDWTEDSNLDDSHVDLSDVDDYDKEVYLTSEIQPDESRDAEVRRRINFILAYTSLFFILLLLVICCIVFVIIKNRKNSQLDRPYKMADSL</sequence>
<evidence type="ECO:0000256" key="1">
    <source>
        <dbReference type="SAM" id="MobiDB-lite"/>
    </source>
</evidence>
<keyword evidence="5" id="KW-1185">Reference proteome</keyword>
<feature type="region of interest" description="Disordered" evidence="1">
    <location>
        <begin position="221"/>
        <end position="272"/>
    </location>
</feature>
<dbReference type="AlphaFoldDB" id="A0AAN5CV53"/>
<feature type="chain" id="PRO_5042987054" evidence="3">
    <location>
        <begin position="19"/>
        <end position="743"/>
    </location>
</feature>
<proteinExistence type="predicted"/>
<dbReference type="Proteomes" id="UP001328107">
    <property type="component" value="Unassembled WGS sequence"/>
</dbReference>
<feature type="compositionally biased region" description="Basic and acidic residues" evidence="1">
    <location>
        <begin position="467"/>
        <end position="476"/>
    </location>
</feature>
<feature type="region of interest" description="Disordered" evidence="1">
    <location>
        <begin position="534"/>
        <end position="629"/>
    </location>
</feature>
<organism evidence="4 5">
    <name type="scientific">Pristionchus mayeri</name>
    <dbReference type="NCBI Taxonomy" id="1317129"/>
    <lineage>
        <taxon>Eukaryota</taxon>
        <taxon>Metazoa</taxon>
        <taxon>Ecdysozoa</taxon>
        <taxon>Nematoda</taxon>
        <taxon>Chromadorea</taxon>
        <taxon>Rhabditida</taxon>
        <taxon>Rhabditina</taxon>
        <taxon>Diplogasteromorpha</taxon>
        <taxon>Diplogasteroidea</taxon>
        <taxon>Neodiplogasteridae</taxon>
        <taxon>Pristionchus</taxon>
    </lineage>
</organism>